<gene>
    <name evidence="2" type="ORF">METZ01_LOCUS90660</name>
</gene>
<evidence type="ECO:0000313" key="2">
    <source>
        <dbReference type="EMBL" id="SVA37806.1"/>
    </source>
</evidence>
<proteinExistence type="predicted"/>
<dbReference type="PROSITE" id="PS50234">
    <property type="entry name" value="VWFA"/>
    <property type="match status" value="1"/>
</dbReference>
<dbReference type="SUPFAM" id="SSF53300">
    <property type="entry name" value="vWA-like"/>
    <property type="match status" value="1"/>
</dbReference>
<dbReference type="InterPro" id="IPR051928">
    <property type="entry name" value="NorD/CobT"/>
</dbReference>
<evidence type="ECO:0000259" key="1">
    <source>
        <dbReference type="PROSITE" id="PS50234"/>
    </source>
</evidence>
<feature type="domain" description="VWFA" evidence="1">
    <location>
        <begin position="539"/>
        <end position="720"/>
    </location>
</feature>
<accession>A0A381VBQ7</accession>
<dbReference type="AlphaFoldDB" id="A0A381VBQ7"/>
<protein>
    <recommendedName>
        <fullName evidence="1">VWFA domain-containing protein</fullName>
    </recommendedName>
</protein>
<sequence>MAGIWIDDLPILAVSQNRKPLSFESLEERFDELLDAVLSSRRTAKEPALALSSCSRAQQDFALHWLEVIIRTNSEMGFQFVKHASRALELMDLAHVEEWVIHAMDMYDRQGLYPGSEAFAAVDDFARDTGLRPVTVHLDEAAGVLNHYIHGLAGRALRIENGDDVFTDTEVLFLPPMLNRYSDKQDNFSLYKLTATYLWAQTRFGTFRRRKATDEPLSVRLHHFADQARALALFFALEDIRLEACIKRELPGLGRQIDVFSAGLGDVKRDAAWTRLVEVLGQEGASVDTTLEQLEVLYASEIVIPEPRPWQGSLRLELAEQVLAARLQQERQELKVRLADILNEDENSLDADMRKIELQTLDNSEGTTELMLEIDGNPVTPPPDVRRILESLLLDLEEIPPDFLVAAGAGDYDPRAQEDRSAHDVWKGAYQEEGTLYYDEWDFRRRHYRKGWCVLREIDMRSLDKPFVEQTLEKYHGLVSELRRSFEALRGVECRLKRQTHGDDIDLDAAIEARIQALSGREMPDNLFSRPHRLERDIAVIFMVDVSGSTKGWINEAERESLVLLCEALEVLGDRYAIYGFSGMTRKRCELYRIKRIDEPYSHDVKSRIAGIQPQDYTRMGVTIRHLTRLFRDIDARTRLLITLSDGKPDDYDGYRGEYGIEDTRQALLEAKRAGIYPFCITIDHEARDYLPHMYGEVNYTLVDDVRHLPVKVSEIYRRLTT</sequence>
<dbReference type="InterPro" id="IPR002035">
    <property type="entry name" value="VWF_A"/>
</dbReference>
<dbReference type="PANTHER" id="PTHR41248">
    <property type="entry name" value="NORD PROTEIN"/>
    <property type="match status" value="1"/>
</dbReference>
<dbReference type="CDD" id="cd01454">
    <property type="entry name" value="vWA_norD_type"/>
    <property type="match status" value="1"/>
</dbReference>
<name>A0A381VBQ7_9ZZZZ</name>
<dbReference type="EMBL" id="UINC01008399">
    <property type="protein sequence ID" value="SVA37806.1"/>
    <property type="molecule type" value="Genomic_DNA"/>
</dbReference>
<dbReference type="PANTHER" id="PTHR41248:SF1">
    <property type="entry name" value="NORD PROTEIN"/>
    <property type="match status" value="1"/>
</dbReference>
<reference evidence="2" key="1">
    <citation type="submission" date="2018-05" db="EMBL/GenBank/DDBJ databases">
        <authorList>
            <person name="Lanie J.A."/>
            <person name="Ng W.-L."/>
            <person name="Kazmierczak K.M."/>
            <person name="Andrzejewski T.M."/>
            <person name="Davidsen T.M."/>
            <person name="Wayne K.J."/>
            <person name="Tettelin H."/>
            <person name="Glass J.I."/>
            <person name="Rusch D."/>
            <person name="Podicherti R."/>
            <person name="Tsui H.-C.T."/>
            <person name="Winkler M.E."/>
        </authorList>
    </citation>
    <scope>NUCLEOTIDE SEQUENCE</scope>
</reference>
<dbReference type="InterPro" id="IPR036465">
    <property type="entry name" value="vWFA_dom_sf"/>
</dbReference>
<dbReference type="SMART" id="SM00327">
    <property type="entry name" value="VWA"/>
    <property type="match status" value="1"/>
</dbReference>
<organism evidence="2">
    <name type="scientific">marine metagenome</name>
    <dbReference type="NCBI Taxonomy" id="408172"/>
    <lineage>
        <taxon>unclassified sequences</taxon>
        <taxon>metagenomes</taxon>
        <taxon>ecological metagenomes</taxon>
    </lineage>
</organism>
<dbReference type="Gene3D" id="3.40.50.410">
    <property type="entry name" value="von Willebrand factor, type A domain"/>
    <property type="match status" value="1"/>
</dbReference>